<dbReference type="GeneID" id="87941037"/>
<evidence type="ECO:0000313" key="4">
    <source>
        <dbReference type="Proteomes" id="UP001322277"/>
    </source>
</evidence>
<feature type="compositionally biased region" description="Basic residues" evidence="1">
    <location>
        <begin position="177"/>
        <end position="190"/>
    </location>
</feature>
<evidence type="ECO:0000256" key="2">
    <source>
        <dbReference type="SAM" id="Phobius"/>
    </source>
</evidence>
<protein>
    <submittedName>
        <fullName evidence="3">Uncharacterized protein</fullName>
    </submittedName>
</protein>
<accession>A0AAX4I889</accession>
<proteinExistence type="predicted"/>
<keyword evidence="2" id="KW-0472">Membrane</keyword>
<reference evidence="4" key="1">
    <citation type="journal article" date="2023" name="bioRxiv">
        <title>Complete genome of the Medicago anthracnose fungus, Colletotrichum destructivum, reveals a mini-chromosome-like region within a core chromosome.</title>
        <authorList>
            <person name="Lapalu N."/>
            <person name="Simon A."/>
            <person name="Lu A."/>
            <person name="Plaumann P.-L."/>
            <person name="Amselem J."/>
            <person name="Pigne S."/>
            <person name="Auger A."/>
            <person name="Koch C."/>
            <person name="Dallery J.-F."/>
            <person name="O'Connell R.J."/>
        </authorList>
    </citation>
    <scope>NUCLEOTIDE SEQUENCE [LARGE SCALE GENOMIC DNA]</scope>
    <source>
        <strain evidence="4">CBS 520.97</strain>
    </source>
</reference>
<feature type="transmembrane region" description="Helical" evidence="2">
    <location>
        <begin position="104"/>
        <end position="123"/>
    </location>
</feature>
<feature type="compositionally biased region" description="Low complexity" evidence="1">
    <location>
        <begin position="363"/>
        <end position="372"/>
    </location>
</feature>
<keyword evidence="2" id="KW-0812">Transmembrane</keyword>
<evidence type="ECO:0000256" key="1">
    <source>
        <dbReference type="SAM" id="MobiDB-lite"/>
    </source>
</evidence>
<dbReference type="KEGG" id="cdet:87941037"/>
<feature type="compositionally biased region" description="Low complexity" evidence="1">
    <location>
        <begin position="263"/>
        <end position="282"/>
    </location>
</feature>
<dbReference type="RefSeq" id="XP_062776744.1">
    <property type="nucleotide sequence ID" value="XM_062920693.1"/>
</dbReference>
<dbReference type="AlphaFoldDB" id="A0AAX4I889"/>
<organism evidence="3 4">
    <name type="scientific">Colletotrichum destructivum</name>
    <dbReference type="NCBI Taxonomy" id="34406"/>
    <lineage>
        <taxon>Eukaryota</taxon>
        <taxon>Fungi</taxon>
        <taxon>Dikarya</taxon>
        <taxon>Ascomycota</taxon>
        <taxon>Pezizomycotina</taxon>
        <taxon>Sordariomycetes</taxon>
        <taxon>Hypocreomycetidae</taxon>
        <taxon>Glomerellales</taxon>
        <taxon>Glomerellaceae</taxon>
        <taxon>Colletotrichum</taxon>
        <taxon>Colletotrichum destructivum species complex</taxon>
    </lineage>
</organism>
<feature type="compositionally biased region" description="Polar residues" evidence="1">
    <location>
        <begin position="373"/>
        <end position="391"/>
    </location>
</feature>
<sequence>MAVPSVPSVPSRFTYLPVLPLSSTPNPTLGPTFTILAHTQTDAAISQVRSTLVRAPRAPSMTTNVDLGPRVASYTAIYVTTSPSASSAAPEKPRLRDPVYGDLTWSYIVILCVPFVFLGLALYTNHRDRRRRVADEDIEMQPYKKYWFPWRELDPGEVPNEVSSSNPPVPSPDHERRRLSRKGGRHAWHPSKKDPMPPVTLYENPPSWGRRHSWWDVVAYPSCPSPLMPERKRQAAAAAADRHRRNDQIYGRTGSRRNAGPENDLASADSSDSDNDSTTANTGRFSPDIEAPKNSNNGRIDDVSNGDNTNNTSPNPWNTNIPSYYGDFPFPVSPVSVSSPSKDTVAGPSSNNTSETKAEAKIQAQAQAQAQAKSPTVSQPKPQPRPQTKAQTPIRRRTERVRSRFDFPSSSSDEDDAAAGQPAELQKQHSYYADPRTRAGKQPVKP</sequence>
<evidence type="ECO:0000313" key="3">
    <source>
        <dbReference type="EMBL" id="WQF79520.1"/>
    </source>
</evidence>
<name>A0AAX4I889_9PEZI</name>
<dbReference type="EMBL" id="CP137307">
    <property type="protein sequence ID" value="WQF79520.1"/>
    <property type="molecule type" value="Genomic_DNA"/>
</dbReference>
<keyword evidence="4" id="KW-1185">Reference proteome</keyword>
<dbReference type="Proteomes" id="UP001322277">
    <property type="component" value="Chromosome 3"/>
</dbReference>
<feature type="region of interest" description="Disordered" evidence="1">
    <location>
        <begin position="335"/>
        <end position="446"/>
    </location>
</feature>
<feature type="region of interest" description="Disordered" evidence="1">
    <location>
        <begin position="225"/>
        <end position="320"/>
    </location>
</feature>
<gene>
    <name evidence="3" type="ORF">CDEST_04534</name>
</gene>
<keyword evidence="2" id="KW-1133">Transmembrane helix</keyword>
<feature type="region of interest" description="Disordered" evidence="1">
    <location>
        <begin position="158"/>
        <end position="199"/>
    </location>
</feature>
<feature type="compositionally biased region" description="Low complexity" evidence="1">
    <location>
        <begin position="308"/>
        <end position="320"/>
    </location>
</feature>